<name>A0A699ZUN2_HAELA</name>
<evidence type="ECO:0000313" key="3">
    <source>
        <dbReference type="Proteomes" id="UP000485058"/>
    </source>
</evidence>
<feature type="region of interest" description="Disordered" evidence="1">
    <location>
        <begin position="125"/>
        <end position="206"/>
    </location>
</feature>
<dbReference type="EMBL" id="BLLF01002878">
    <property type="protein sequence ID" value="GFH25655.1"/>
    <property type="molecule type" value="Genomic_DNA"/>
</dbReference>
<evidence type="ECO:0000256" key="1">
    <source>
        <dbReference type="SAM" id="MobiDB-lite"/>
    </source>
</evidence>
<protein>
    <submittedName>
        <fullName evidence="2">Uncharacterized protein</fullName>
    </submittedName>
</protein>
<feature type="compositionally biased region" description="Polar residues" evidence="1">
    <location>
        <begin position="28"/>
        <end position="43"/>
    </location>
</feature>
<gene>
    <name evidence="2" type="ORF">HaLaN_23653</name>
</gene>
<accession>A0A699ZUN2</accession>
<feature type="compositionally biased region" description="Low complexity" evidence="1">
    <location>
        <begin position="194"/>
        <end position="206"/>
    </location>
</feature>
<sequence>MSALRVVCGELRSDPRPPSSLPLRESAVSASGSNTLHVSPSTSQSKPLLREALVCMATWDELDVPHAGLPHAQLHSTRPGLCDGPFGWLALTPPAQALQAREDAWRDAPPSQHFTICHVSLPLRPTSPSGPASAPQLQFNPSAAPQPHLTHPHHVHPVAIHSPPSKPPGGVPHHAASTQLLATHLAALPASTTQPPAQDWQPPAAS</sequence>
<feature type="region of interest" description="Disordered" evidence="1">
    <location>
        <begin position="11"/>
        <end position="43"/>
    </location>
</feature>
<evidence type="ECO:0000313" key="2">
    <source>
        <dbReference type="EMBL" id="GFH25655.1"/>
    </source>
</evidence>
<dbReference type="Proteomes" id="UP000485058">
    <property type="component" value="Unassembled WGS sequence"/>
</dbReference>
<keyword evidence="3" id="KW-1185">Reference proteome</keyword>
<dbReference type="AlphaFoldDB" id="A0A699ZUN2"/>
<reference evidence="2 3" key="1">
    <citation type="submission" date="2020-02" db="EMBL/GenBank/DDBJ databases">
        <title>Draft genome sequence of Haematococcus lacustris strain NIES-144.</title>
        <authorList>
            <person name="Morimoto D."/>
            <person name="Nakagawa S."/>
            <person name="Yoshida T."/>
            <person name="Sawayama S."/>
        </authorList>
    </citation>
    <scope>NUCLEOTIDE SEQUENCE [LARGE SCALE GENOMIC DNA]</scope>
    <source>
        <strain evidence="2 3">NIES-144</strain>
    </source>
</reference>
<proteinExistence type="predicted"/>
<comment type="caution">
    <text evidence="2">The sequence shown here is derived from an EMBL/GenBank/DDBJ whole genome shotgun (WGS) entry which is preliminary data.</text>
</comment>
<feature type="compositionally biased region" description="Polar residues" evidence="1">
    <location>
        <begin position="126"/>
        <end position="143"/>
    </location>
</feature>
<organism evidence="2 3">
    <name type="scientific">Haematococcus lacustris</name>
    <name type="common">Green alga</name>
    <name type="synonym">Haematococcus pluvialis</name>
    <dbReference type="NCBI Taxonomy" id="44745"/>
    <lineage>
        <taxon>Eukaryota</taxon>
        <taxon>Viridiplantae</taxon>
        <taxon>Chlorophyta</taxon>
        <taxon>core chlorophytes</taxon>
        <taxon>Chlorophyceae</taxon>
        <taxon>CS clade</taxon>
        <taxon>Chlamydomonadales</taxon>
        <taxon>Haematococcaceae</taxon>
        <taxon>Haematococcus</taxon>
    </lineage>
</organism>